<keyword evidence="7" id="KW-1185">Reference proteome</keyword>
<keyword evidence="4" id="KW-0862">Zinc</keyword>
<keyword evidence="2 6" id="KW-0808">Transferase</keyword>
<organism evidence="6 7">
    <name type="scientific">Mytilus edulis</name>
    <name type="common">Blue mussel</name>
    <dbReference type="NCBI Taxonomy" id="6550"/>
    <lineage>
        <taxon>Eukaryota</taxon>
        <taxon>Metazoa</taxon>
        <taxon>Spiralia</taxon>
        <taxon>Lophotrochozoa</taxon>
        <taxon>Mollusca</taxon>
        <taxon>Bivalvia</taxon>
        <taxon>Autobranchia</taxon>
        <taxon>Pteriomorphia</taxon>
        <taxon>Mytilida</taxon>
        <taxon>Mytiloidea</taxon>
        <taxon>Mytilidae</taxon>
        <taxon>Mytilinae</taxon>
        <taxon>Mytilus</taxon>
    </lineage>
</organism>
<dbReference type="Pfam" id="PF02574">
    <property type="entry name" value="S-methyl_trans"/>
    <property type="match status" value="1"/>
</dbReference>
<dbReference type="SUPFAM" id="SSF82282">
    <property type="entry name" value="Homocysteine S-methyltransferase"/>
    <property type="match status" value="1"/>
</dbReference>
<keyword evidence="4" id="KW-0479">Metal-binding</keyword>
<dbReference type="GO" id="GO:0009086">
    <property type="term" value="P:methionine biosynthetic process"/>
    <property type="evidence" value="ECO:0007669"/>
    <property type="project" value="InterPro"/>
</dbReference>
<dbReference type="PIRSF" id="PIRSF037505">
    <property type="entry name" value="Betaine_HMT"/>
    <property type="match status" value="1"/>
</dbReference>
<protein>
    <submittedName>
        <fullName evidence="6">BHMT</fullName>
        <ecNumber evidence="6">2.1.1.5</ecNumber>
    </submittedName>
</protein>
<gene>
    <name evidence="6" type="ORF">MEDL_52936</name>
</gene>
<evidence type="ECO:0000256" key="1">
    <source>
        <dbReference type="ARBA" id="ARBA00022603"/>
    </source>
</evidence>
<feature type="binding site" evidence="4">
    <location>
        <position position="195"/>
    </location>
    <ligand>
        <name>Zn(2+)</name>
        <dbReference type="ChEBI" id="CHEBI:29105"/>
    </ligand>
</feature>
<evidence type="ECO:0000256" key="2">
    <source>
        <dbReference type="ARBA" id="ARBA00022679"/>
    </source>
</evidence>
<dbReference type="GO" id="GO:0047150">
    <property type="term" value="F:betaine-homocysteine S-methyltransferase activity"/>
    <property type="evidence" value="ECO:0007669"/>
    <property type="project" value="UniProtKB-EC"/>
</dbReference>
<dbReference type="PANTHER" id="PTHR11103">
    <property type="entry name" value="SLR1189 PROTEIN"/>
    <property type="match status" value="1"/>
</dbReference>
<feature type="domain" description="Hcy-binding" evidence="5">
    <location>
        <begin position="41"/>
        <end position="212"/>
    </location>
</feature>
<evidence type="ECO:0000259" key="5">
    <source>
        <dbReference type="Pfam" id="PF02574"/>
    </source>
</evidence>
<evidence type="ECO:0000313" key="7">
    <source>
        <dbReference type="Proteomes" id="UP000683360"/>
    </source>
</evidence>
<sequence length="218" mass="24728">MSTRGLIERLKNGECILNAEGYMWEFERRGYLKAGAFIPEVVLEKPELIRQMHLEFLYMQAQTLLRRLLEKLRLIGREDDLEKLNRIALKIAREVADETGTLMAGGICNTGIYVVGDEEASNKIRAMFKEQVEWAVEEKADFIIGETFNDLGRACVPAVITLTPYIPDETTDDVPIPEAFRRLEEAGADVVGINCGRGPRTMLPLLREIKKVCQVRTQ</sequence>
<evidence type="ECO:0000313" key="6">
    <source>
        <dbReference type="EMBL" id="CAG2240666.1"/>
    </source>
</evidence>
<dbReference type="OrthoDB" id="261426at2759"/>
<dbReference type="InterPro" id="IPR017226">
    <property type="entry name" value="BHMT-like"/>
</dbReference>
<dbReference type="GO" id="GO:0008270">
    <property type="term" value="F:zinc ion binding"/>
    <property type="evidence" value="ECO:0007669"/>
    <property type="project" value="InterPro"/>
</dbReference>
<evidence type="ECO:0000256" key="4">
    <source>
        <dbReference type="PIRSR" id="PIRSR037505-2"/>
    </source>
</evidence>
<dbReference type="InterPro" id="IPR036589">
    <property type="entry name" value="HCY_dom_sf"/>
</dbReference>
<dbReference type="Proteomes" id="UP000683360">
    <property type="component" value="Unassembled WGS sequence"/>
</dbReference>
<dbReference type="InterPro" id="IPR003726">
    <property type="entry name" value="HCY_dom"/>
</dbReference>
<dbReference type="GO" id="GO:0032259">
    <property type="term" value="P:methylation"/>
    <property type="evidence" value="ECO:0007669"/>
    <property type="project" value="UniProtKB-KW"/>
</dbReference>
<comment type="cofactor">
    <cofactor evidence="4">
        <name>Zn(2+)</name>
        <dbReference type="ChEBI" id="CHEBI:29105"/>
    </cofactor>
    <text evidence="4">Binds 1 zinc ion per subunit.</text>
</comment>
<dbReference type="PANTHER" id="PTHR11103:SF18">
    <property type="entry name" value="SLR1189 PROTEIN"/>
    <property type="match status" value="1"/>
</dbReference>
<proteinExistence type="predicted"/>
<accession>A0A8S3UHK0</accession>
<dbReference type="EC" id="2.1.1.5" evidence="6"/>
<dbReference type="EMBL" id="CAJPWZ010002569">
    <property type="protein sequence ID" value="CAG2240666.1"/>
    <property type="molecule type" value="Genomic_DNA"/>
</dbReference>
<reference evidence="6" key="1">
    <citation type="submission" date="2021-03" db="EMBL/GenBank/DDBJ databases">
        <authorList>
            <person name="Bekaert M."/>
        </authorList>
    </citation>
    <scope>NUCLEOTIDE SEQUENCE</scope>
</reference>
<dbReference type="Gene3D" id="3.20.20.330">
    <property type="entry name" value="Homocysteine-binding-like domain"/>
    <property type="match status" value="1"/>
</dbReference>
<evidence type="ECO:0000256" key="3">
    <source>
        <dbReference type="ARBA" id="ARBA00034478"/>
    </source>
</evidence>
<name>A0A8S3UHK0_MYTED</name>
<dbReference type="AlphaFoldDB" id="A0A8S3UHK0"/>
<comment type="caution">
    <text evidence="6">The sequence shown here is derived from an EMBL/GenBank/DDBJ whole genome shotgun (WGS) entry which is preliminary data.</text>
</comment>
<keyword evidence="1 6" id="KW-0489">Methyltransferase</keyword>
<comment type="pathway">
    <text evidence="3">Amino-acid biosynthesis; L-methionine biosynthesis via de novo pathway.</text>
</comment>